<name>A0A0F8ZAC2_9ZZZZ</name>
<evidence type="ECO:0000313" key="1">
    <source>
        <dbReference type="EMBL" id="KKK90703.1"/>
    </source>
</evidence>
<proteinExistence type="predicted"/>
<protein>
    <submittedName>
        <fullName evidence="1">Uncharacterized protein</fullName>
    </submittedName>
</protein>
<comment type="caution">
    <text evidence="1">The sequence shown here is derived from an EMBL/GenBank/DDBJ whole genome shotgun (WGS) entry which is preliminary data.</text>
</comment>
<dbReference type="AlphaFoldDB" id="A0A0F8ZAC2"/>
<dbReference type="EMBL" id="LAZR01048978">
    <property type="protein sequence ID" value="KKK90703.1"/>
    <property type="molecule type" value="Genomic_DNA"/>
</dbReference>
<sequence length="69" mass="8472">MDKLKIRFYINDEEEIIETEVDEKWTWGDIDRMFEDWIWDGNDTGYEILEMNGKPYKEDEIYTDGKIKD</sequence>
<organism evidence="1">
    <name type="scientific">marine sediment metagenome</name>
    <dbReference type="NCBI Taxonomy" id="412755"/>
    <lineage>
        <taxon>unclassified sequences</taxon>
        <taxon>metagenomes</taxon>
        <taxon>ecological metagenomes</taxon>
    </lineage>
</organism>
<gene>
    <name evidence="1" type="ORF">LCGC14_2720350</name>
</gene>
<reference evidence="1" key="1">
    <citation type="journal article" date="2015" name="Nature">
        <title>Complex archaea that bridge the gap between prokaryotes and eukaryotes.</title>
        <authorList>
            <person name="Spang A."/>
            <person name="Saw J.H."/>
            <person name="Jorgensen S.L."/>
            <person name="Zaremba-Niedzwiedzka K."/>
            <person name="Martijn J."/>
            <person name="Lind A.E."/>
            <person name="van Eijk R."/>
            <person name="Schleper C."/>
            <person name="Guy L."/>
            <person name="Ettema T.J."/>
        </authorList>
    </citation>
    <scope>NUCLEOTIDE SEQUENCE</scope>
</reference>
<accession>A0A0F8ZAC2</accession>